<evidence type="ECO:0000313" key="2">
    <source>
        <dbReference type="EMBL" id="KFB48356.1"/>
    </source>
</evidence>
<keyword evidence="4" id="KW-1185">Reference proteome</keyword>
<dbReference type="EMBL" id="ATLV01023054">
    <property type="status" value="NOT_ANNOTATED_CDS"/>
    <property type="molecule type" value="Genomic_DNA"/>
</dbReference>
<dbReference type="AlphaFoldDB" id="A0A084WDR2"/>
<proteinExistence type="predicted"/>
<organism evidence="2">
    <name type="scientific">Anopheles sinensis</name>
    <name type="common">Mosquito</name>
    <dbReference type="NCBI Taxonomy" id="74873"/>
    <lineage>
        <taxon>Eukaryota</taxon>
        <taxon>Metazoa</taxon>
        <taxon>Ecdysozoa</taxon>
        <taxon>Arthropoda</taxon>
        <taxon>Hexapoda</taxon>
        <taxon>Insecta</taxon>
        <taxon>Pterygota</taxon>
        <taxon>Neoptera</taxon>
        <taxon>Endopterygota</taxon>
        <taxon>Diptera</taxon>
        <taxon>Nematocera</taxon>
        <taxon>Culicoidea</taxon>
        <taxon>Culicidae</taxon>
        <taxon>Anophelinae</taxon>
        <taxon>Anopheles</taxon>
    </lineage>
</organism>
<evidence type="ECO:0000313" key="4">
    <source>
        <dbReference type="Proteomes" id="UP000030765"/>
    </source>
</evidence>
<evidence type="ECO:0000256" key="1">
    <source>
        <dbReference type="SAM" id="MobiDB-lite"/>
    </source>
</evidence>
<protein>
    <submittedName>
        <fullName evidence="2 3">Thiamin pyrimidine pyrophosphate hydrolase</fullName>
    </submittedName>
</protein>
<dbReference type="GO" id="GO:0016787">
    <property type="term" value="F:hydrolase activity"/>
    <property type="evidence" value="ECO:0007669"/>
    <property type="project" value="UniProtKB-KW"/>
</dbReference>
<reference evidence="3" key="2">
    <citation type="submission" date="2020-05" db="UniProtKB">
        <authorList>
            <consortium name="EnsemblMetazoa"/>
        </authorList>
    </citation>
    <scope>IDENTIFICATION</scope>
</reference>
<sequence>MPIWPPRSQSRVRLGWPTGASDKYVVASSGLSLRRTLVFPEALECVGSVGSGTPNNCHPHRKRIQRASVPHTPAYGKTKQTQTRDRRPAHNGLHNK</sequence>
<dbReference type="VEuPathDB" id="VectorBase:ASIC016475"/>
<accession>A0A084WDR2</accession>
<keyword evidence="2" id="KW-0378">Hydrolase</keyword>
<dbReference type="EMBL" id="KE525340">
    <property type="protein sequence ID" value="KFB48356.1"/>
    <property type="molecule type" value="Genomic_DNA"/>
</dbReference>
<gene>
    <name evidence="2" type="ORF">ZHAS_00016475</name>
</gene>
<dbReference type="Proteomes" id="UP000030765">
    <property type="component" value="Unassembled WGS sequence"/>
</dbReference>
<feature type="region of interest" description="Disordered" evidence="1">
    <location>
        <begin position="49"/>
        <end position="96"/>
    </location>
</feature>
<reference evidence="2 4" key="1">
    <citation type="journal article" date="2014" name="BMC Genomics">
        <title>Genome sequence of Anopheles sinensis provides insight into genetics basis of mosquito competence for malaria parasites.</title>
        <authorList>
            <person name="Zhou D."/>
            <person name="Zhang D."/>
            <person name="Ding G."/>
            <person name="Shi L."/>
            <person name="Hou Q."/>
            <person name="Ye Y."/>
            <person name="Xu Y."/>
            <person name="Zhou H."/>
            <person name="Xiong C."/>
            <person name="Li S."/>
            <person name="Yu J."/>
            <person name="Hong S."/>
            <person name="Yu X."/>
            <person name="Zou P."/>
            <person name="Chen C."/>
            <person name="Chang X."/>
            <person name="Wang W."/>
            <person name="Lv Y."/>
            <person name="Sun Y."/>
            <person name="Ma L."/>
            <person name="Shen B."/>
            <person name="Zhu C."/>
        </authorList>
    </citation>
    <scope>NUCLEOTIDE SEQUENCE [LARGE SCALE GENOMIC DNA]</scope>
</reference>
<name>A0A084WDR2_ANOSI</name>
<evidence type="ECO:0000313" key="3">
    <source>
        <dbReference type="EnsemblMetazoa" id="ASIC016475-PA"/>
    </source>
</evidence>
<dbReference type="EnsemblMetazoa" id="ASIC016475-RA">
    <property type="protein sequence ID" value="ASIC016475-PA"/>
    <property type="gene ID" value="ASIC016475"/>
</dbReference>